<keyword evidence="2" id="KW-1185">Reference proteome</keyword>
<sequence length="169" mass="18539">MGAAKNTYQWELLEKESLIFSNDISAPLETQDLEQVLNPGHNNPQAASPDDQGASHPRFLIQTSNKTENEDISINLPKMTPRREHNKFLNGGKEIPAIGLLSLRSTLVANQDPSPEENVVLRLTLNNISHEQKGCTTLPEDLANEHPSCTSAILSSQNLGVLPIQIIIS</sequence>
<dbReference type="EMBL" id="QTSX02002309">
    <property type="protein sequence ID" value="KAJ9076222.1"/>
    <property type="molecule type" value="Genomic_DNA"/>
</dbReference>
<name>A0ACC2TNN7_9FUNG</name>
<dbReference type="Proteomes" id="UP001165960">
    <property type="component" value="Unassembled WGS sequence"/>
</dbReference>
<gene>
    <name evidence="1" type="ORF">DSO57_1028376</name>
</gene>
<comment type="caution">
    <text evidence="1">The sequence shown here is derived from an EMBL/GenBank/DDBJ whole genome shotgun (WGS) entry which is preliminary data.</text>
</comment>
<protein>
    <submittedName>
        <fullName evidence="1">Uncharacterized protein</fullName>
    </submittedName>
</protein>
<reference evidence="1" key="1">
    <citation type="submission" date="2022-04" db="EMBL/GenBank/DDBJ databases">
        <title>Genome of the entomopathogenic fungus Entomophthora muscae.</title>
        <authorList>
            <person name="Elya C."/>
            <person name="Lovett B.R."/>
            <person name="Lee E."/>
            <person name="Macias A.M."/>
            <person name="Hajek A.E."/>
            <person name="De Bivort B.L."/>
            <person name="Kasson M.T."/>
            <person name="De Fine Licht H.H."/>
            <person name="Stajich J.E."/>
        </authorList>
    </citation>
    <scope>NUCLEOTIDE SEQUENCE</scope>
    <source>
        <strain evidence="1">Berkeley</strain>
    </source>
</reference>
<evidence type="ECO:0000313" key="1">
    <source>
        <dbReference type="EMBL" id="KAJ9076222.1"/>
    </source>
</evidence>
<proteinExistence type="predicted"/>
<accession>A0ACC2TNN7</accession>
<organism evidence="1 2">
    <name type="scientific">Entomophthora muscae</name>
    <dbReference type="NCBI Taxonomy" id="34485"/>
    <lineage>
        <taxon>Eukaryota</taxon>
        <taxon>Fungi</taxon>
        <taxon>Fungi incertae sedis</taxon>
        <taxon>Zoopagomycota</taxon>
        <taxon>Entomophthoromycotina</taxon>
        <taxon>Entomophthoromycetes</taxon>
        <taxon>Entomophthorales</taxon>
        <taxon>Entomophthoraceae</taxon>
        <taxon>Entomophthora</taxon>
    </lineage>
</organism>
<evidence type="ECO:0000313" key="2">
    <source>
        <dbReference type="Proteomes" id="UP001165960"/>
    </source>
</evidence>